<feature type="compositionally biased region" description="Polar residues" evidence="1">
    <location>
        <begin position="317"/>
        <end position="333"/>
    </location>
</feature>
<feature type="region of interest" description="Disordered" evidence="1">
    <location>
        <begin position="223"/>
        <end position="334"/>
    </location>
</feature>
<sequence>MSVNTGFGNSSIAAPTPTFQPDYTAWCRAFVTPAYATWVPATSYPAVGTTYLVVDPNTNQTSTSVTCTPSILKEQQATNSVQLGQWMGATLDEDCKLHAPYFAPERRSVAYTTATWPGPSAVMDLGNIMRIRLTVDDLYYTLPPGPQFYTGAISSTATTSSYFTSSKWYYSSDTTYYMAGLSTMYPSISWLSKLCTEVQFETAPNTLRYATFLTQTSTLPRTTSGLHLVTDGPVVSPTAAPLPTPDAPQPSPSRNDAGAAPIAVPTASPVDGASEPNPAPDSPANDSNPPDHAQNSGHGAPIPESPQNAAKPETLPGSPSANNAPNGPTQGQITAHPALVLPNSQTLAAGSSVATVSGRLIFLDNQGVVHIAPSPSPGQAVSHAQATAISIEQIAEKGGVEAQGTWIPLRSVEAGQQGSGSQGGSNGAGGIGTETSSSGSGSQHGTDAGASSQNPSDASESTESGSVAGNIGQAINSFGTWIMSGLGASVASTGGGKDAGSASGPAGAAAGSSATKGSSLGGSGSGQNGGVGRNSTVVPFTGDAAHIGTGLSALAFFVGVAAWML</sequence>
<name>A0A4U7B496_9PEZI</name>
<feature type="region of interest" description="Disordered" evidence="1">
    <location>
        <begin position="492"/>
        <end position="531"/>
    </location>
</feature>
<comment type="caution">
    <text evidence="2">The sequence shown here is derived from an EMBL/GenBank/DDBJ whole genome shotgun (WGS) entry which is preliminary data.</text>
</comment>
<reference evidence="2 3" key="1">
    <citation type="submission" date="2018-02" db="EMBL/GenBank/DDBJ databases">
        <title>Draft genome sequences of Elsinoe sp., causing black scab on jojoba.</title>
        <authorList>
            <person name="Stodart B."/>
            <person name="Jeffress S."/>
            <person name="Ash G."/>
            <person name="Arun Chinnappa K."/>
        </authorList>
    </citation>
    <scope>NUCLEOTIDE SEQUENCE [LARGE SCALE GENOMIC DNA]</scope>
    <source>
        <strain evidence="2 3">Hillstone_2</strain>
    </source>
</reference>
<evidence type="ECO:0000256" key="1">
    <source>
        <dbReference type="SAM" id="MobiDB-lite"/>
    </source>
</evidence>
<feature type="compositionally biased region" description="Low complexity" evidence="1">
    <location>
        <begin position="499"/>
        <end position="518"/>
    </location>
</feature>
<evidence type="ECO:0000313" key="2">
    <source>
        <dbReference type="EMBL" id="TKX26163.1"/>
    </source>
</evidence>
<gene>
    <name evidence="2" type="ORF">C1H76_1516</name>
</gene>
<feature type="compositionally biased region" description="Low complexity" evidence="1">
    <location>
        <begin position="433"/>
        <end position="446"/>
    </location>
</feature>
<protein>
    <submittedName>
        <fullName evidence="2">Uncharacterized protein</fullName>
    </submittedName>
</protein>
<feature type="compositionally biased region" description="Gly residues" evidence="1">
    <location>
        <begin position="519"/>
        <end position="531"/>
    </location>
</feature>
<accession>A0A4U7B496</accession>
<evidence type="ECO:0000313" key="3">
    <source>
        <dbReference type="Proteomes" id="UP000308133"/>
    </source>
</evidence>
<dbReference type="Proteomes" id="UP000308133">
    <property type="component" value="Unassembled WGS sequence"/>
</dbReference>
<dbReference type="EMBL" id="PTQR01000014">
    <property type="protein sequence ID" value="TKX26163.1"/>
    <property type="molecule type" value="Genomic_DNA"/>
</dbReference>
<feature type="region of interest" description="Disordered" evidence="1">
    <location>
        <begin position="414"/>
        <end position="468"/>
    </location>
</feature>
<feature type="compositionally biased region" description="Gly residues" evidence="1">
    <location>
        <begin position="417"/>
        <end position="432"/>
    </location>
</feature>
<proteinExistence type="predicted"/>
<feature type="compositionally biased region" description="Polar residues" evidence="1">
    <location>
        <begin position="449"/>
        <end position="468"/>
    </location>
</feature>
<feature type="compositionally biased region" description="Low complexity" evidence="1">
    <location>
        <begin position="282"/>
        <end position="291"/>
    </location>
</feature>
<feature type="compositionally biased region" description="Pro residues" evidence="1">
    <location>
        <begin position="240"/>
        <end position="251"/>
    </location>
</feature>
<organism evidence="2 3">
    <name type="scientific">Elsinoe australis</name>
    <dbReference type="NCBI Taxonomy" id="40998"/>
    <lineage>
        <taxon>Eukaryota</taxon>
        <taxon>Fungi</taxon>
        <taxon>Dikarya</taxon>
        <taxon>Ascomycota</taxon>
        <taxon>Pezizomycotina</taxon>
        <taxon>Dothideomycetes</taxon>
        <taxon>Dothideomycetidae</taxon>
        <taxon>Myriangiales</taxon>
        <taxon>Elsinoaceae</taxon>
        <taxon>Elsinoe</taxon>
    </lineage>
</organism>
<dbReference type="AlphaFoldDB" id="A0A4U7B496"/>